<dbReference type="Pfam" id="PF17921">
    <property type="entry name" value="Integrase_H2C2"/>
    <property type="match status" value="1"/>
</dbReference>
<reference evidence="2 3" key="1">
    <citation type="submission" date="2019-05" db="EMBL/GenBank/DDBJ databases">
        <title>Mikania micrantha, genome provides insights into the molecular mechanism of rapid growth.</title>
        <authorList>
            <person name="Liu B."/>
        </authorList>
    </citation>
    <scope>NUCLEOTIDE SEQUENCE [LARGE SCALE GENOMIC DNA]</scope>
    <source>
        <strain evidence="2">NLD-2019</strain>
        <tissue evidence="2">Leaf</tissue>
    </source>
</reference>
<evidence type="ECO:0000313" key="3">
    <source>
        <dbReference type="Proteomes" id="UP000326396"/>
    </source>
</evidence>
<gene>
    <name evidence="2" type="ORF">E3N88_09193</name>
</gene>
<protein>
    <recommendedName>
        <fullName evidence="1">Integrase zinc-binding domain-containing protein</fullName>
    </recommendedName>
</protein>
<dbReference type="InterPro" id="IPR041588">
    <property type="entry name" value="Integrase_H2C2"/>
</dbReference>
<evidence type="ECO:0000313" key="2">
    <source>
        <dbReference type="EMBL" id="KAD6454487.1"/>
    </source>
</evidence>
<sequence>MQALESMDPWFADFANYLACGILVKGMTNQQKKKFFADVKYYFWDDPHLFRIGVDQIVRRCVHGDEARVILRHCHTGPIGGHHGVTYTAKKVIDSGFYWTTIFKDAHEFVKACDACESVGNISSRNEMPQTSIQLTNRGIKRILDRIVGQNRKDWADKLDDALWAFCIAFKTSIATTPYRLVYGKSCHLPVEPEHKAYWTLKVLNFDTAKAVDQRLLQLHELEELIDQAYTNSTIYKEKTKKLHDRRLKGDKEFKVGDRVLLYNSRLMLFSWKLKSCWSVPFMVKQVFTCGSMELEHLEGRTFKDSNGLSDADVVNTIEYDCCQAKRAATERQVSFGGLIRRTLIRLGYPHSLAPIRSTQVIRVPWPFGRTSSRAWSSFGQVYSPIHIISPNI</sequence>
<dbReference type="AlphaFoldDB" id="A0A5N6PJA1"/>
<keyword evidence="3" id="KW-1185">Reference proteome</keyword>
<dbReference type="PANTHER" id="PTHR47266">
    <property type="entry name" value="ENDONUCLEASE-RELATED"/>
    <property type="match status" value="1"/>
</dbReference>
<feature type="domain" description="Integrase zinc-binding" evidence="1">
    <location>
        <begin position="65"/>
        <end position="117"/>
    </location>
</feature>
<accession>A0A5N6PJA1</accession>
<comment type="caution">
    <text evidence="2">The sequence shown here is derived from an EMBL/GenBank/DDBJ whole genome shotgun (WGS) entry which is preliminary data.</text>
</comment>
<organism evidence="2 3">
    <name type="scientific">Mikania micrantha</name>
    <name type="common">bitter vine</name>
    <dbReference type="NCBI Taxonomy" id="192012"/>
    <lineage>
        <taxon>Eukaryota</taxon>
        <taxon>Viridiplantae</taxon>
        <taxon>Streptophyta</taxon>
        <taxon>Embryophyta</taxon>
        <taxon>Tracheophyta</taxon>
        <taxon>Spermatophyta</taxon>
        <taxon>Magnoliopsida</taxon>
        <taxon>eudicotyledons</taxon>
        <taxon>Gunneridae</taxon>
        <taxon>Pentapetalae</taxon>
        <taxon>asterids</taxon>
        <taxon>campanulids</taxon>
        <taxon>Asterales</taxon>
        <taxon>Asteraceae</taxon>
        <taxon>Asteroideae</taxon>
        <taxon>Heliantheae alliance</taxon>
        <taxon>Eupatorieae</taxon>
        <taxon>Mikania</taxon>
    </lineage>
</organism>
<dbReference type="Proteomes" id="UP000326396">
    <property type="component" value="Linkage Group LG12"/>
</dbReference>
<proteinExistence type="predicted"/>
<name>A0A5N6PJA1_9ASTR</name>
<dbReference type="Gene3D" id="1.10.340.70">
    <property type="match status" value="1"/>
</dbReference>
<dbReference type="OrthoDB" id="1739170at2759"/>
<dbReference type="EMBL" id="SZYD01000004">
    <property type="protein sequence ID" value="KAD6454487.1"/>
    <property type="molecule type" value="Genomic_DNA"/>
</dbReference>
<evidence type="ECO:0000259" key="1">
    <source>
        <dbReference type="Pfam" id="PF17921"/>
    </source>
</evidence>
<dbReference type="InterPro" id="IPR052160">
    <property type="entry name" value="Gypsy_RT_Integrase-like"/>
</dbReference>